<dbReference type="RefSeq" id="WP_377277338.1">
    <property type="nucleotide sequence ID" value="NZ_JBHSGL010000005.1"/>
</dbReference>
<sequence>MKHNAHIHMKNWITELRGYGVNFGPGGQALEEMSYYDIRSLILIEHYRRDIEVKANVKA</sequence>
<protein>
    <submittedName>
        <fullName evidence="1">Uncharacterized protein</fullName>
    </submittedName>
</protein>
<evidence type="ECO:0000313" key="1">
    <source>
        <dbReference type="EMBL" id="MFC4712259.1"/>
    </source>
</evidence>
<reference evidence="2" key="1">
    <citation type="journal article" date="2019" name="Int. J. Syst. Evol. Microbiol.">
        <title>The Global Catalogue of Microorganisms (GCM) 10K type strain sequencing project: providing services to taxonomists for standard genome sequencing and annotation.</title>
        <authorList>
            <consortium name="The Broad Institute Genomics Platform"/>
            <consortium name="The Broad Institute Genome Sequencing Center for Infectious Disease"/>
            <person name="Wu L."/>
            <person name="Ma J."/>
        </authorList>
    </citation>
    <scope>NUCLEOTIDE SEQUENCE [LARGE SCALE GENOMIC DNA]</scope>
    <source>
        <strain evidence="2">CGMCC 1.12151</strain>
    </source>
</reference>
<name>A0ABV9MA52_9BACL</name>
<dbReference type="EMBL" id="JBHSGL010000005">
    <property type="protein sequence ID" value="MFC4712259.1"/>
    <property type="molecule type" value="Genomic_DNA"/>
</dbReference>
<proteinExistence type="predicted"/>
<organism evidence="1 2">
    <name type="scientific">Planococcus dechangensis</name>
    <dbReference type="NCBI Taxonomy" id="1176255"/>
    <lineage>
        <taxon>Bacteria</taxon>
        <taxon>Bacillati</taxon>
        <taxon>Bacillota</taxon>
        <taxon>Bacilli</taxon>
        <taxon>Bacillales</taxon>
        <taxon>Caryophanaceae</taxon>
        <taxon>Planococcus</taxon>
    </lineage>
</organism>
<evidence type="ECO:0000313" key="2">
    <source>
        <dbReference type="Proteomes" id="UP001595932"/>
    </source>
</evidence>
<comment type="caution">
    <text evidence="1">The sequence shown here is derived from an EMBL/GenBank/DDBJ whole genome shotgun (WGS) entry which is preliminary data.</text>
</comment>
<dbReference type="Proteomes" id="UP001595932">
    <property type="component" value="Unassembled WGS sequence"/>
</dbReference>
<keyword evidence="2" id="KW-1185">Reference proteome</keyword>
<gene>
    <name evidence="1" type="ORF">ACFO5U_05305</name>
</gene>
<accession>A0ABV9MA52</accession>